<organism evidence="1 2">
    <name type="scientific">Marinimicrococcus flavescens</name>
    <dbReference type="NCBI Taxonomy" id="3031815"/>
    <lineage>
        <taxon>Bacteria</taxon>
        <taxon>Pseudomonadati</taxon>
        <taxon>Pseudomonadota</taxon>
        <taxon>Alphaproteobacteria</taxon>
        <taxon>Geminicoccales</taxon>
        <taxon>Geminicoccaceae</taxon>
        <taxon>Marinimicrococcus</taxon>
    </lineage>
</organism>
<dbReference type="EMBL" id="JARGEQ010000061">
    <property type="protein sequence ID" value="MDF1586059.1"/>
    <property type="molecule type" value="Genomic_DNA"/>
</dbReference>
<reference evidence="1 2" key="1">
    <citation type="submission" date="2023-03" db="EMBL/GenBank/DDBJ databases">
        <title>YIM 152171 draft genome.</title>
        <authorList>
            <person name="Yang Z."/>
        </authorList>
    </citation>
    <scope>NUCLEOTIDE SEQUENCE [LARGE SCALE GENOMIC DNA]</scope>
    <source>
        <strain evidence="1 2">YIM 152171</strain>
    </source>
</reference>
<keyword evidence="2" id="KW-1185">Reference proteome</keyword>
<dbReference type="GO" id="GO:0032259">
    <property type="term" value="P:methylation"/>
    <property type="evidence" value="ECO:0007669"/>
    <property type="project" value="UniProtKB-KW"/>
</dbReference>
<evidence type="ECO:0000313" key="1">
    <source>
        <dbReference type="EMBL" id="MDF1586059.1"/>
    </source>
</evidence>
<sequence length="269" mass="29629">MTKARLTEEPYWTERWARAKQLPRPVDPTDLGLGNATDLSWHHYFCSTFEGLPPGTRLLEVGAARSRWLPYFRKQFGFAVTGLDYSELGCAQARQVLEAAGVEGEIVHGDLFDPPPAMLGQFDVVVSFGVVEHFPDTAACLDACARFLAPGGIMITTIPNMRGSVGLMQRLVDQKVYRTHVPMDSAELAAAHGKAGLEVMGCGYRMFANWRLIALEEGGSTRLKRLVRKALGGLTTLAWRVQRRGVRLPANRLTSPYIACLARRSAGPD</sequence>
<name>A0AAP3V069_9PROT</name>
<dbReference type="Proteomes" id="UP001301140">
    <property type="component" value="Unassembled WGS sequence"/>
</dbReference>
<dbReference type="Pfam" id="PF13489">
    <property type="entry name" value="Methyltransf_23"/>
    <property type="match status" value="1"/>
</dbReference>
<protein>
    <submittedName>
        <fullName evidence="1">Class I SAM-dependent methyltransferase</fullName>
    </submittedName>
</protein>
<dbReference type="Gene3D" id="3.40.50.150">
    <property type="entry name" value="Vaccinia Virus protein VP39"/>
    <property type="match status" value="1"/>
</dbReference>
<keyword evidence="1" id="KW-0489">Methyltransferase</keyword>
<dbReference type="SUPFAM" id="SSF53335">
    <property type="entry name" value="S-adenosyl-L-methionine-dependent methyltransferases"/>
    <property type="match status" value="1"/>
</dbReference>
<dbReference type="CDD" id="cd02440">
    <property type="entry name" value="AdoMet_MTases"/>
    <property type="match status" value="1"/>
</dbReference>
<dbReference type="AlphaFoldDB" id="A0AAP3V069"/>
<dbReference type="InterPro" id="IPR029063">
    <property type="entry name" value="SAM-dependent_MTases_sf"/>
</dbReference>
<evidence type="ECO:0000313" key="2">
    <source>
        <dbReference type="Proteomes" id="UP001301140"/>
    </source>
</evidence>
<gene>
    <name evidence="1" type="ORF">PZ740_06645</name>
</gene>
<accession>A0AAP3V069</accession>
<keyword evidence="1" id="KW-0808">Transferase</keyword>
<dbReference type="PANTHER" id="PTHR43591">
    <property type="entry name" value="METHYLTRANSFERASE"/>
    <property type="match status" value="1"/>
</dbReference>
<proteinExistence type="predicted"/>
<dbReference type="RefSeq" id="WP_327788479.1">
    <property type="nucleotide sequence ID" value="NZ_JARGEQ010000061.1"/>
</dbReference>
<comment type="caution">
    <text evidence="1">The sequence shown here is derived from an EMBL/GenBank/DDBJ whole genome shotgun (WGS) entry which is preliminary data.</text>
</comment>
<dbReference type="GO" id="GO:0008168">
    <property type="term" value="F:methyltransferase activity"/>
    <property type="evidence" value="ECO:0007669"/>
    <property type="project" value="UniProtKB-KW"/>
</dbReference>